<dbReference type="InterPro" id="IPR034746">
    <property type="entry name" value="POTRA"/>
</dbReference>
<dbReference type="Pfam" id="PF01103">
    <property type="entry name" value="Omp85"/>
    <property type="match status" value="1"/>
</dbReference>
<feature type="chain" id="PRO_5037236929" evidence="5">
    <location>
        <begin position="33"/>
        <end position="439"/>
    </location>
</feature>
<feature type="domain" description="POTRA" evidence="6">
    <location>
        <begin position="47"/>
        <end position="120"/>
    </location>
</feature>
<reference evidence="7" key="2">
    <citation type="journal article" date="2021" name="Microbiome">
        <title>Successional dynamics and alternative stable states in a saline activated sludge microbial community over 9 years.</title>
        <authorList>
            <person name="Wang Y."/>
            <person name="Ye J."/>
            <person name="Ju F."/>
            <person name="Liu L."/>
            <person name="Boyd J.A."/>
            <person name="Deng Y."/>
            <person name="Parks D.H."/>
            <person name="Jiang X."/>
            <person name="Yin X."/>
            <person name="Woodcroft B.J."/>
            <person name="Tyson G.W."/>
            <person name="Hugenholtz P."/>
            <person name="Polz M.F."/>
            <person name="Zhang T."/>
        </authorList>
    </citation>
    <scope>NUCLEOTIDE SEQUENCE</scope>
    <source>
        <strain evidence="7">HKST-UBA01</strain>
    </source>
</reference>
<name>A0A956M4B3_UNCEI</name>
<dbReference type="InterPro" id="IPR000184">
    <property type="entry name" value="Bac_surfAg_D15"/>
</dbReference>
<evidence type="ECO:0000256" key="3">
    <source>
        <dbReference type="ARBA" id="ARBA00022692"/>
    </source>
</evidence>
<dbReference type="EMBL" id="JAGQHR010000765">
    <property type="protein sequence ID" value="MCA9729606.1"/>
    <property type="molecule type" value="Genomic_DNA"/>
</dbReference>
<dbReference type="InterPro" id="IPR039910">
    <property type="entry name" value="D15-like"/>
</dbReference>
<reference evidence="7" key="1">
    <citation type="submission" date="2020-04" db="EMBL/GenBank/DDBJ databases">
        <authorList>
            <person name="Zhang T."/>
        </authorList>
    </citation>
    <scope>NUCLEOTIDE SEQUENCE</scope>
    <source>
        <strain evidence="7">HKST-UBA01</strain>
    </source>
</reference>
<keyword evidence="3" id="KW-0812">Transmembrane</keyword>
<evidence type="ECO:0000259" key="6">
    <source>
        <dbReference type="PROSITE" id="PS51779"/>
    </source>
</evidence>
<evidence type="ECO:0000256" key="5">
    <source>
        <dbReference type="SAM" id="SignalP"/>
    </source>
</evidence>
<evidence type="ECO:0000256" key="1">
    <source>
        <dbReference type="ARBA" id="ARBA00004370"/>
    </source>
</evidence>
<comment type="caution">
    <text evidence="7">The sequence shown here is derived from an EMBL/GenBank/DDBJ whole genome shotgun (WGS) entry which is preliminary data.</text>
</comment>
<proteinExistence type="predicted"/>
<dbReference type="PANTHER" id="PTHR12815:SF18">
    <property type="entry name" value="SORTING AND ASSEMBLY MACHINERY COMPONENT 50 HOMOLOG"/>
    <property type="match status" value="1"/>
</dbReference>
<comment type="subcellular location">
    <subcellularLocation>
        <location evidence="1">Membrane</location>
    </subcellularLocation>
</comment>
<dbReference type="PANTHER" id="PTHR12815">
    <property type="entry name" value="SORTING AND ASSEMBLY MACHINERY SAMM50 PROTEIN FAMILY MEMBER"/>
    <property type="match status" value="1"/>
</dbReference>
<sequence length="439" mass="48134">MGGNPERARGAPFLRLFPLALALVACVTGARASDLPDPRRDGLWIHRPITAIVVAGLSGTNPVVVRRELDSAEGAPLSWSDVDRDRARLLDLGLFAEVSVRVRRDPTGAGPVLIFVCRERPHVLAYPILEYDPEEGWGYGAYLSHQNFRGRAERLSIFGTWGQRKAASVGYGVPWIFGQRIGVGANAFYREVDKPTERIHDRRRGFGLAFAPAVSYELRTSFFGGAEEVRTSPLEPGDPPGERRDHRWGGAVVQLDTRDSRYRPLHGGLWRLGLTEHGGPIGGTEDLFRVNVDVLRVWATGASSALTAATRFLWSDGPVPSYLRINLGGIDTLRGHAQGAYGGENRWIGWVEQRIPLLATRRFSLLGGRYLFDYTIDATVFADAGSVWDGGELERGEARARFGGGVGLRIVLPLLQALRFDLATDGRSVRAYGAGGLRL</sequence>
<evidence type="ECO:0000256" key="4">
    <source>
        <dbReference type="ARBA" id="ARBA00023136"/>
    </source>
</evidence>
<dbReference type="PROSITE" id="PS51257">
    <property type="entry name" value="PROKAR_LIPOPROTEIN"/>
    <property type="match status" value="1"/>
</dbReference>
<evidence type="ECO:0000313" key="7">
    <source>
        <dbReference type="EMBL" id="MCA9729606.1"/>
    </source>
</evidence>
<accession>A0A956M4B3</accession>
<keyword evidence="5" id="KW-0732">Signal</keyword>
<evidence type="ECO:0000313" key="8">
    <source>
        <dbReference type="Proteomes" id="UP000697710"/>
    </source>
</evidence>
<gene>
    <name evidence="7" type="ORF">KC729_18100</name>
</gene>
<dbReference type="Gene3D" id="3.10.20.310">
    <property type="entry name" value="membrane protein fhac"/>
    <property type="match status" value="1"/>
</dbReference>
<keyword evidence="4" id="KW-0472">Membrane</keyword>
<evidence type="ECO:0000256" key="2">
    <source>
        <dbReference type="ARBA" id="ARBA00022452"/>
    </source>
</evidence>
<feature type="signal peptide" evidence="5">
    <location>
        <begin position="1"/>
        <end position="32"/>
    </location>
</feature>
<dbReference type="AlphaFoldDB" id="A0A956M4B3"/>
<dbReference type="Gene3D" id="2.40.160.50">
    <property type="entry name" value="membrane protein fhac: a member of the omp85/tpsb transporter family"/>
    <property type="match status" value="1"/>
</dbReference>
<protein>
    <submittedName>
        <fullName evidence="7">BamA/TamA family outer membrane protein</fullName>
    </submittedName>
</protein>
<organism evidence="7 8">
    <name type="scientific">Eiseniibacteriota bacterium</name>
    <dbReference type="NCBI Taxonomy" id="2212470"/>
    <lineage>
        <taxon>Bacteria</taxon>
        <taxon>Candidatus Eiseniibacteriota</taxon>
    </lineage>
</organism>
<dbReference type="PROSITE" id="PS51779">
    <property type="entry name" value="POTRA"/>
    <property type="match status" value="1"/>
</dbReference>
<dbReference type="Proteomes" id="UP000697710">
    <property type="component" value="Unassembled WGS sequence"/>
</dbReference>
<keyword evidence="2" id="KW-1134">Transmembrane beta strand</keyword>
<dbReference type="GO" id="GO:0019867">
    <property type="term" value="C:outer membrane"/>
    <property type="evidence" value="ECO:0007669"/>
    <property type="project" value="InterPro"/>
</dbReference>